<dbReference type="OrthoDB" id="6079986at2"/>
<proteinExistence type="inferred from homology"/>
<dbReference type="STRING" id="721133.SAMN05216176_111141"/>
<dbReference type="PROSITE" id="PS50895">
    <property type="entry name" value="SURF1"/>
    <property type="match status" value="1"/>
</dbReference>
<gene>
    <name evidence="7" type="ORF">NA8A_15836</name>
</gene>
<organism evidence="7 8">
    <name type="scientific">Nitratireductor indicus C115</name>
    <dbReference type="NCBI Taxonomy" id="1231190"/>
    <lineage>
        <taxon>Bacteria</taxon>
        <taxon>Pseudomonadati</taxon>
        <taxon>Pseudomonadota</taxon>
        <taxon>Alphaproteobacteria</taxon>
        <taxon>Hyphomicrobiales</taxon>
        <taxon>Phyllobacteriaceae</taxon>
        <taxon>Nitratireductor</taxon>
    </lineage>
</organism>
<dbReference type="RefSeq" id="WP_009451352.1">
    <property type="nucleotide sequence ID" value="NZ_AMSI01000011.1"/>
</dbReference>
<evidence type="ECO:0000256" key="4">
    <source>
        <dbReference type="ARBA" id="ARBA00022989"/>
    </source>
</evidence>
<comment type="caution">
    <text evidence="7">The sequence shown here is derived from an EMBL/GenBank/DDBJ whole genome shotgun (WGS) entry which is preliminary data.</text>
</comment>
<dbReference type="eggNOG" id="COG3346">
    <property type="taxonomic scope" value="Bacteria"/>
</dbReference>
<dbReference type="PATRIC" id="fig|1231190.3.peg.3278"/>
<comment type="subcellular location">
    <subcellularLocation>
        <location evidence="6">Cell membrane</location>
        <topology evidence="6">Multi-pass membrane protein</topology>
    </subcellularLocation>
    <subcellularLocation>
        <location evidence="1">Membrane</location>
    </subcellularLocation>
</comment>
<evidence type="ECO:0000256" key="1">
    <source>
        <dbReference type="ARBA" id="ARBA00004370"/>
    </source>
</evidence>
<keyword evidence="3 6" id="KW-0812">Transmembrane</keyword>
<sequence length="250" mass="27993">MTEASKNAASRPVTTWLLLVLSALVLAVLVALGTWQVQRLHWKEGLLARINERIAAAPVDLPEMERIYAETGDVEYRTVRVSGSFVHEGERHFFATWQGQSGYFVHTPLQLADGRYIFINRGFVPFDRKEKEDRPDSLTVGGVRVTGLARRAPEEKPSFIVPDNDIAKNIFYWKDMGAMAETSGLPKGSVFLPFYVDADKTANPGGLPVGGVTLIDLPNNHLQYAVTWYGLAVALCGVLLVWWRRNRHRS</sequence>
<feature type="transmembrane region" description="Helical" evidence="6">
    <location>
        <begin position="222"/>
        <end position="243"/>
    </location>
</feature>
<keyword evidence="5 6" id="KW-0472">Membrane</keyword>
<evidence type="ECO:0000256" key="2">
    <source>
        <dbReference type="ARBA" id="ARBA00007165"/>
    </source>
</evidence>
<dbReference type="InterPro" id="IPR002994">
    <property type="entry name" value="Surf1/Shy1"/>
</dbReference>
<dbReference type="CDD" id="cd06662">
    <property type="entry name" value="SURF1"/>
    <property type="match status" value="1"/>
</dbReference>
<keyword evidence="8" id="KW-1185">Reference proteome</keyword>
<evidence type="ECO:0000313" key="7">
    <source>
        <dbReference type="EMBL" id="EKF41337.1"/>
    </source>
</evidence>
<comment type="similarity">
    <text evidence="2 6">Belongs to the SURF1 family.</text>
</comment>
<keyword evidence="4 6" id="KW-1133">Transmembrane helix</keyword>
<dbReference type="Pfam" id="PF02104">
    <property type="entry name" value="SURF1"/>
    <property type="match status" value="1"/>
</dbReference>
<keyword evidence="6" id="KW-1003">Cell membrane</keyword>
<evidence type="ECO:0000313" key="8">
    <source>
        <dbReference type="Proteomes" id="UP000007374"/>
    </source>
</evidence>
<evidence type="ECO:0000256" key="5">
    <source>
        <dbReference type="ARBA" id="ARBA00023136"/>
    </source>
</evidence>
<name>K2PJJ1_9HYPH</name>
<dbReference type="PANTHER" id="PTHR23427:SF2">
    <property type="entry name" value="SURFEIT LOCUS PROTEIN 1"/>
    <property type="match status" value="1"/>
</dbReference>
<dbReference type="Proteomes" id="UP000007374">
    <property type="component" value="Unassembled WGS sequence"/>
</dbReference>
<evidence type="ECO:0000256" key="6">
    <source>
        <dbReference type="RuleBase" id="RU363076"/>
    </source>
</evidence>
<reference evidence="7 8" key="1">
    <citation type="journal article" date="2012" name="J. Bacteriol.">
        <title>Genome Sequence of Nitratireductor indicus Type Strain C115.</title>
        <authorList>
            <person name="Lai Q."/>
            <person name="Li G."/>
            <person name="Yu Z."/>
            <person name="Shao Z."/>
        </authorList>
    </citation>
    <scope>NUCLEOTIDE SEQUENCE [LARGE SCALE GENOMIC DNA]</scope>
    <source>
        <strain evidence="7 8">C115</strain>
    </source>
</reference>
<dbReference type="InterPro" id="IPR045214">
    <property type="entry name" value="Surf1/Surf4"/>
</dbReference>
<accession>K2PJJ1</accession>
<evidence type="ECO:0000256" key="3">
    <source>
        <dbReference type="ARBA" id="ARBA00022692"/>
    </source>
</evidence>
<dbReference type="AlphaFoldDB" id="K2PJJ1"/>
<protein>
    <recommendedName>
        <fullName evidence="6">SURF1-like protein</fullName>
    </recommendedName>
</protein>
<dbReference type="EMBL" id="AMSI01000011">
    <property type="protein sequence ID" value="EKF41337.1"/>
    <property type="molecule type" value="Genomic_DNA"/>
</dbReference>
<dbReference type="GO" id="GO:0005886">
    <property type="term" value="C:plasma membrane"/>
    <property type="evidence" value="ECO:0007669"/>
    <property type="project" value="UniProtKB-SubCell"/>
</dbReference>
<comment type="caution">
    <text evidence="6">Lacks conserved residue(s) required for the propagation of feature annotation.</text>
</comment>
<dbReference type="PANTHER" id="PTHR23427">
    <property type="entry name" value="SURFEIT LOCUS PROTEIN"/>
    <property type="match status" value="1"/>
</dbReference>